<dbReference type="SUPFAM" id="SSF52540">
    <property type="entry name" value="P-loop containing nucleoside triphosphate hydrolases"/>
    <property type="match status" value="1"/>
</dbReference>
<dbReference type="EMBL" id="JQ599282">
    <property type="protein sequence ID" value="AFJ05045.2"/>
    <property type="molecule type" value="Genomic_RNA"/>
</dbReference>
<dbReference type="GO" id="GO:0005524">
    <property type="term" value="F:ATP binding"/>
    <property type="evidence" value="ECO:0007669"/>
    <property type="project" value="UniProtKB-KW"/>
</dbReference>
<dbReference type="InterPro" id="IPR027351">
    <property type="entry name" value="(+)RNA_virus_helicase_core_dom"/>
</dbReference>
<evidence type="ECO:0000256" key="2">
    <source>
        <dbReference type="ARBA" id="ARBA00022741"/>
    </source>
</evidence>
<dbReference type="PROSITE" id="PS51743">
    <property type="entry name" value="ALPHAVIRUS_MT"/>
    <property type="match status" value="1"/>
</dbReference>
<feature type="non-terminal residue" evidence="8">
    <location>
        <position position="1"/>
    </location>
</feature>
<dbReference type="RefSeq" id="YP_009666137.1">
    <property type="nucleotide sequence ID" value="NC_043453.1"/>
</dbReference>
<organism evidence="8 9">
    <name type="scientific">Cordyline virus 2</name>
    <dbReference type="NCBI Taxonomy" id="1177751"/>
    <lineage>
        <taxon>Viruses</taxon>
        <taxon>Riboviria</taxon>
        <taxon>Orthornavirae</taxon>
        <taxon>Kitrinoviricota</taxon>
        <taxon>Alsuviricetes</taxon>
        <taxon>Martellivirales</taxon>
        <taxon>Closteroviridae</taxon>
        <taxon>Velarivirus</taxon>
        <taxon>Velarivirus duocordylinae</taxon>
    </lineage>
</organism>
<dbReference type="Pfam" id="PF01443">
    <property type="entry name" value="Viral_helicase1"/>
    <property type="match status" value="1"/>
</dbReference>
<keyword evidence="9" id="KW-1185">Reference proteome</keyword>
<dbReference type="Proteomes" id="UP000246735">
    <property type="component" value="Segment"/>
</dbReference>
<evidence type="ECO:0000256" key="1">
    <source>
        <dbReference type="ARBA" id="ARBA00022679"/>
    </source>
</evidence>
<evidence type="ECO:0000313" key="9">
    <source>
        <dbReference type="Proteomes" id="UP000246735"/>
    </source>
</evidence>
<proteinExistence type="predicted"/>
<dbReference type="InterPro" id="IPR002588">
    <property type="entry name" value="Alphavirus-like_MT_dom"/>
</dbReference>
<dbReference type="GO" id="GO:0008174">
    <property type="term" value="F:mRNA methyltransferase activity"/>
    <property type="evidence" value="ECO:0007669"/>
    <property type="project" value="UniProtKB-UniRule"/>
</dbReference>
<protein>
    <submittedName>
        <fullName evidence="8">Polyprotein</fullName>
    </submittedName>
</protein>
<feature type="domain" description="Alphavirus-like MT" evidence="7">
    <location>
        <begin position="181"/>
        <end position="360"/>
    </location>
</feature>
<keyword evidence="2" id="KW-0547">Nucleotide-binding</keyword>
<dbReference type="GO" id="GO:0003723">
    <property type="term" value="F:RNA binding"/>
    <property type="evidence" value="ECO:0007669"/>
    <property type="project" value="InterPro"/>
</dbReference>
<keyword evidence="5" id="KW-0067">ATP-binding</keyword>
<dbReference type="PROSITE" id="PS51657">
    <property type="entry name" value="PSRV_HELICASE"/>
    <property type="match status" value="1"/>
</dbReference>
<dbReference type="KEGG" id="vg:40526354"/>
<accession>L7P0G8</accession>
<evidence type="ECO:0000259" key="7">
    <source>
        <dbReference type="PROSITE" id="PS51743"/>
    </source>
</evidence>
<dbReference type="GO" id="GO:0016787">
    <property type="term" value="F:hydrolase activity"/>
    <property type="evidence" value="ECO:0007669"/>
    <property type="project" value="UniProtKB-KW"/>
</dbReference>
<reference evidence="8" key="1">
    <citation type="submission" date="2013-02" db="EMBL/GenBank/DDBJ databases">
        <title>Differentiation, distribution, and elimination of closteroviruses infecting Cordyline fruticosa (L.) in Hawaii.</title>
        <authorList>
            <person name="Melzer M.J."/>
        </authorList>
    </citation>
    <scope>NUCLEOTIDE SEQUENCE [LARGE SCALE GENOMIC DNA]</scope>
    <source>
        <strain evidence="8">SJ1</strain>
    </source>
</reference>
<feature type="domain" description="(+)RNA virus helicase C-terminal" evidence="6">
    <location>
        <begin position="1478"/>
        <end position="1798"/>
    </location>
</feature>
<dbReference type="GO" id="GO:0006396">
    <property type="term" value="P:RNA processing"/>
    <property type="evidence" value="ECO:0007669"/>
    <property type="project" value="InterPro"/>
</dbReference>
<evidence type="ECO:0000259" key="6">
    <source>
        <dbReference type="PROSITE" id="PS51657"/>
    </source>
</evidence>
<dbReference type="Gene3D" id="3.40.50.300">
    <property type="entry name" value="P-loop containing nucleotide triphosphate hydrolases"/>
    <property type="match status" value="2"/>
</dbReference>
<keyword evidence="1" id="KW-0808">Transferase</keyword>
<sequence>THTLPELCRIPEAKVYNGRSFSFYANSFCWVKAFAAQNKKIPTGLSFMPLVRVAVLLSFGLAPSFLRHVTRTGNNLLHFDGTYNNNKHIDVYKYFVGATTFNNTGNDEGENYDIIVDEMMKKVFDKCAAKSDNVTLSNVLGRCSQKMNKWFDRVPNIKVNVCLNSKQKRHMSELFPDLKIEYIDHGYSSHALFTAVREASNYVLFPKVGFRNFIDFGGNVFTHSLANNSDIHICAPCVDVRDAKRHTDVALSLERSLGLFDQINVCTNKAQDCCVIKDRAIAVEVYDMTLNDMADAMIAHGCKKLSFSLLLPGELLDDFDEIRLFDNTCKIVRNANVVSYFYGSSAESYDHNLNDLREIMTNQVVVRKGKIFKKTLEKSRGPFRFYSLVLCSTMPSGLHELKTIYDCSQSSKVTVRVPVSDINGRITQHDIMIDKSFVVNMVEYAANCVDNFNRKGFEYIMSHYRSRKSYVIYNGQVINEAVNIAKNLPGLLAVMLSEGLRTAERTNFLARMVYYQYYAPSLLRCIIQGLTNLFFGFKSYCYQSSISILKILFGDWIVKAYENSGSQIRYINESIEVTQVIRISTSGDYVDILDTTFQKSVKACGDMAEFFSRYDEEYDSSSDTISEAVNAGGGKPSNGLSKGEKFLKSPCLKMIYLRLCDLLCSKLKIFSYCSLNNLKKILDPSQNLLSFIKTLIETNLNDLSLSPVSEVNNFISGCLLNVKTGIILGLKYIFNEIISKGFDWFRKILLQAYQHLKSLMIRVGTRFCLSYIDPLIDNDEIAIFENIKSESQSMSHCDRELMLEGSPLGNGCDGFDDITHILQDLDDLICSGGGFAGISFSKIIIKSLEKLKCIVIQSLSKSLTFAKLILTKVRQAICSLKTFVASGAHSLPTLKNFFKNEEELDYILVDSSDEDESIDDSTTYFTPDEESKEELLEKFLFNSTSKRDDSYALRLLRRVLTFSEKYLPSCFTRILDEIISVVEVNLSILAFEKTFMNKQMNRENSRIRRCLSHLRNAVKFFLLTGNLGFQTLYTVLNKLLSSMVNKVRLFLYRPEVKQILFENIFETAVVYTSALALSLFGLSFSVTKLALIPPVYLISKKAFKYYFKTEEPLIPMVYTTLMGANLPVSLASTAISTASVMISTAKLITYCENSNLCKTQLREVVAKHTIYSHARFIESVFSNRWFALIFISLIHLIVRSANLTMAIIVLCFASKFYGKFIIYSANVANLSIALNQDIRDLNLTGNLRKKIYEFSKRKFKTSNITTDKNDVNIQSEGFMADCPENLKTDEKVGVKQPVRHSVIIEELGDNENVRQDSTYTFGSSSQVNNQLYNKNKLVNFEAKMIPTNKSRVCKELLAYPDKNHFTFIQTSHDLVNSLREYIYLERTTLLNNIRKIERAADFYRSGVKRVKDLEIILDDRSIYTYNGVGDWVSLSTKTKRSISDVRFYITPESEIRDSKDLMSYGCFTTDDLAAGYTNNRLIALDAEDVENSFIDYDILNKVVLTNKPPGSGKTTAVVDKIIEDISHGGHVLALSVTNVGKEEILSKLKQRGVSRSGLVMTVDGFIMSNMKYRVNTLLIDECFMTHCGSIIHIFKNIIFDKCFLYGDVNQIPYICRLPHTVVNFSQVVFDRVNKEYDCFTYRCPLDVCYILSNLTNEIGEKIYKKGVFSKKNLTLRSLDVVGINTFEEIPFKKGDIVMTFTQAEKNEISKFNNTLTVKTVNEIQGATYSKVKLVRTKVYANEIYDDINQIVTAISRHTDMLVYYTPYACLNDKVSSIIKDTNNVEDYAISQFGFKQRV</sequence>
<dbReference type="GeneID" id="40526354"/>
<evidence type="ECO:0000256" key="3">
    <source>
        <dbReference type="ARBA" id="ARBA00022758"/>
    </source>
</evidence>
<name>L7P0G8_9CLOS</name>
<dbReference type="Pfam" id="PF01660">
    <property type="entry name" value="Vmethyltransf"/>
    <property type="match status" value="1"/>
</dbReference>
<evidence type="ECO:0000256" key="4">
    <source>
        <dbReference type="ARBA" id="ARBA00022801"/>
    </source>
</evidence>
<evidence type="ECO:0000313" key="8">
    <source>
        <dbReference type="EMBL" id="AFJ05045.2"/>
    </source>
</evidence>
<keyword evidence="4" id="KW-0378">Hydrolase</keyword>
<evidence type="ECO:0000256" key="5">
    <source>
        <dbReference type="ARBA" id="ARBA00022840"/>
    </source>
</evidence>
<dbReference type="InterPro" id="IPR027417">
    <property type="entry name" value="P-loop_NTPase"/>
</dbReference>
<dbReference type="GO" id="GO:0016556">
    <property type="term" value="P:mRNA modification"/>
    <property type="evidence" value="ECO:0007669"/>
    <property type="project" value="InterPro"/>
</dbReference>
<keyword evidence="3" id="KW-0688">Ribosomal frameshifting</keyword>
<dbReference type="GO" id="GO:0075523">
    <property type="term" value="P:viral translational frameshifting"/>
    <property type="evidence" value="ECO:0007669"/>
    <property type="project" value="UniProtKB-KW"/>
</dbReference>